<dbReference type="AlphaFoldDB" id="A0AAE3TCS1"/>
<protein>
    <submittedName>
        <fullName evidence="4">Uncharacterized protein</fullName>
    </submittedName>
</protein>
<feature type="transmembrane region" description="Helical" evidence="2">
    <location>
        <begin position="381"/>
        <end position="399"/>
    </location>
</feature>
<name>A0AAE3TCS1_9BACT</name>
<keyword evidence="1" id="KW-0175">Coiled coil</keyword>
<keyword evidence="5" id="KW-1185">Reference proteome</keyword>
<keyword evidence="2" id="KW-0812">Transmembrane</keyword>
<gene>
    <name evidence="4" type="ORF">P0M35_08690</name>
</gene>
<evidence type="ECO:0000256" key="3">
    <source>
        <dbReference type="SAM" id="SignalP"/>
    </source>
</evidence>
<evidence type="ECO:0000313" key="5">
    <source>
        <dbReference type="Proteomes" id="UP001221302"/>
    </source>
</evidence>
<evidence type="ECO:0000256" key="1">
    <source>
        <dbReference type="SAM" id="Coils"/>
    </source>
</evidence>
<accession>A0AAE3TCS1</accession>
<proteinExistence type="predicted"/>
<feature type="chain" id="PRO_5042075418" evidence="3">
    <location>
        <begin position="22"/>
        <end position="420"/>
    </location>
</feature>
<feature type="coiled-coil region" evidence="1">
    <location>
        <begin position="102"/>
        <end position="136"/>
    </location>
</feature>
<sequence length="420" mass="48408">MLKNFLLTVLILLFVSNVSFSQSDFEKVEKFKSRIQQIESAIKNASSLDQLTIISDNIEKAKKDFLNDKELIDKSIYPESFTSSFEKLERSLELRKGDFTQITELKTEVVTLKDKISELSQENQGLLSQIRLLNIKSKKDAETISSLQKLVAQLKANIQQRDLLVRGIVDSLLNEFIKYPTTSDVEKQNIFGKVESSNLFYNIERTIDDNIQFMKATKLTPEDLGEMKKQYHDFNKVWRQIGPKLAEVYLSKKDKTMQISNIDAKFTDWNLALNDEMWGQVNKLFREKKIALLPFSSGDQFFKSVQAFVDDELKNYDVKSKEEVENTFYAFTDSVYFKTVEPVWIPVLIENNMMTEANKDSIDAQLAKWKKKVAPAYEINWVYVGGGAVIILLLIALFIKGRNKKTPSSFTNIKEEDNLV</sequence>
<feature type="signal peptide" evidence="3">
    <location>
        <begin position="1"/>
        <end position="21"/>
    </location>
</feature>
<evidence type="ECO:0000256" key="2">
    <source>
        <dbReference type="SAM" id="Phobius"/>
    </source>
</evidence>
<dbReference type="Proteomes" id="UP001221302">
    <property type="component" value="Unassembled WGS sequence"/>
</dbReference>
<keyword evidence="2" id="KW-1133">Transmembrane helix</keyword>
<organism evidence="4 5">
    <name type="scientific">Stygiobacter electus</name>
    <dbReference type="NCBI Taxonomy" id="3032292"/>
    <lineage>
        <taxon>Bacteria</taxon>
        <taxon>Pseudomonadati</taxon>
        <taxon>Ignavibacteriota</taxon>
        <taxon>Ignavibacteria</taxon>
        <taxon>Ignavibacteriales</taxon>
        <taxon>Melioribacteraceae</taxon>
        <taxon>Stygiobacter</taxon>
    </lineage>
</organism>
<keyword evidence="3" id="KW-0732">Signal</keyword>
<comment type="caution">
    <text evidence="4">The sequence shown here is derived from an EMBL/GenBank/DDBJ whole genome shotgun (WGS) entry which is preliminary data.</text>
</comment>
<dbReference type="EMBL" id="JARGDL010000011">
    <property type="protein sequence ID" value="MDF1612225.1"/>
    <property type="molecule type" value="Genomic_DNA"/>
</dbReference>
<reference evidence="4" key="1">
    <citation type="submission" date="2023-03" db="EMBL/GenBank/DDBJ databases">
        <title>Stygiobacter electus gen. nov., sp. nov., facultatively anaerobic thermotolerant bacterium of the class Ignavibacteria from a well of Yessentuki mineral water deposit.</title>
        <authorList>
            <person name="Podosokorskaya O.A."/>
            <person name="Elcheninov A.G."/>
            <person name="Petrova N.F."/>
            <person name="Zavarzina D.G."/>
            <person name="Kublanov I.V."/>
            <person name="Merkel A.Y."/>
        </authorList>
    </citation>
    <scope>NUCLEOTIDE SEQUENCE</scope>
    <source>
        <strain evidence="4">09-Me</strain>
    </source>
</reference>
<dbReference type="RefSeq" id="WP_321535995.1">
    <property type="nucleotide sequence ID" value="NZ_JARGDL010000011.1"/>
</dbReference>
<evidence type="ECO:0000313" key="4">
    <source>
        <dbReference type="EMBL" id="MDF1612225.1"/>
    </source>
</evidence>
<keyword evidence="2" id="KW-0472">Membrane</keyword>